<dbReference type="InterPro" id="IPR013149">
    <property type="entry name" value="ADH-like_C"/>
</dbReference>
<name>A0ABU6K0X5_9RHOO</name>
<dbReference type="RefSeq" id="WP_327598244.1">
    <property type="nucleotide sequence ID" value="NZ_JAYXHS010000001.1"/>
</dbReference>
<protein>
    <submittedName>
        <fullName evidence="2">NAD(P)-dependent alcohol dehydrogenase</fullName>
    </submittedName>
</protein>
<dbReference type="SUPFAM" id="SSF50129">
    <property type="entry name" value="GroES-like"/>
    <property type="match status" value="1"/>
</dbReference>
<organism evidence="2 3">
    <name type="scientific">Uliginosibacterium silvisoli</name>
    <dbReference type="NCBI Taxonomy" id="3114758"/>
    <lineage>
        <taxon>Bacteria</taxon>
        <taxon>Pseudomonadati</taxon>
        <taxon>Pseudomonadota</taxon>
        <taxon>Betaproteobacteria</taxon>
        <taxon>Rhodocyclales</taxon>
        <taxon>Zoogloeaceae</taxon>
        <taxon>Uliginosibacterium</taxon>
    </lineage>
</organism>
<keyword evidence="3" id="KW-1185">Reference proteome</keyword>
<dbReference type="Gene3D" id="3.90.180.10">
    <property type="entry name" value="Medium-chain alcohol dehydrogenases, catalytic domain"/>
    <property type="match status" value="1"/>
</dbReference>
<dbReference type="PANTHER" id="PTHR45033:SF2">
    <property type="entry name" value="ZINC-TYPE ALCOHOL DEHYDROGENASE-LIKE PROTEIN C1773.06C"/>
    <property type="match status" value="1"/>
</dbReference>
<accession>A0ABU6K0X5</accession>
<reference evidence="2 3" key="1">
    <citation type="submission" date="2024-01" db="EMBL/GenBank/DDBJ databases">
        <title>Uliginosibacterium soil sp. nov.</title>
        <authorList>
            <person name="Lv Y."/>
        </authorList>
    </citation>
    <scope>NUCLEOTIDE SEQUENCE [LARGE SCALE GENOMIC DNA]</scope>
    <source>
        <strain evidence="2 3">H3</strain>
    </source>
</reference>
<sequence>MNSTARIWQLPRFGRSNLQLVERPIPTPGAREVLVRVEAVALNYRDHLLVENHYGWTPPLPYTPASDLAGTVIATGEGVTRWRGDEKVISTFFAGWLDGRMPATANPLGGPGPGVLASHVVLHEDWLAAAPAGYTAAQAATLPCAGLTAWTALVEEGALHAGQTVLIHGTGGVALFGLQLARLHGAKVIVISGSADKRDKTLALGAAHVIARDGDWQAEVLRLTDGQGVDHVLETVGGANLGRSLKTLAQGGRIAVIGVLEGIELTAAFPDLVRTHGHIQGIGVGSRAQLETFTRAAQANKLQPVIAGEYAFEDAPAALEHLARGPFGKVVVRV</sequence>
<dbReference type="InterPro" id="IPR020843">
    <property type="entry name" value="ER"/>
</dbReference>
<dbReference type="InterPro" id="IPR011032">
    <property type="entry name" value="GroES-like_sf"/>
</dbReference>
<dbReference type="Proteomes" id="UP001331561">
    <property type="component" value="Unassembled WGS sequence"/>
</dbReference>
<dbReference type="PANTHER" id="PTHR45033">
    <property type="match status" value="1"/>
</dbReference>
<dbReference type="CDD" id="cd08276">
    <property type="entry name" value="MDR7"/>
    <property type="match status" value="1"/>
</dbReference>
<dbReference type="Pfam" id="PF08240">
    <property type="entry name" value="ADH_N"/>
    <property type="match status" value="1"/>
</dbReference>
<dbReference type="EMBL" id="JAYXHS010000001">
    <property type="protein sequence ID" value="MEC5385285.1"/>
    <property type="molecule type" value="Genomic_DNA"/>
</dbReference>
<dbReference type="SUPFAM" id="SSF51735">
    <property type="entry name" value="NAD(P)-binding Rossmann-fold domains"/>
    <property type="match status" value="1"/>
</dbReference>
<comment type="caution">
    <text evidence="2">The sequence shown here is derived from an EMBL/GenBank/DDBJ whole genome shotgun (WGS) entry which is preliminary data.</text>
</comment>
<dbReference type="Pfam" id="PF00107">
    <property type="entry name" value="ADH_zinc_N"/>
    <property type="match status" value="1"/>
</dbReference>
<evidence type="ECO:0000313" key="3">
    <source>
        <dbReference type="Proteomes" id="UP001331561"/>
    </source>
</evidence>
<dbReference type="InterPro" id="IPR036291">
    <property type="entry name" value="NAD(P)-bd_dom_sf"/>
</dbReference>
<gene>
    <name evidence="2" type="ORF">VVD49_06095</name>
</gene>
<dbReference type="InterPro" id="IPR013154">
    <property type="entry name" value="ADH-like_N"/>
</dbReference>
<evidence type="ECO:0000313" key="2">
    <source>
        <dbReference type="EMBL" id="MEC5385285.1"/>
    </source>
</evidence>
<dbReference type="SMART" id="SM00829">
    <property type="entry name" value="PKS_ER"/>
    <property type="match status" value="1"/>
</dbReference>
<feature type="domain" description="Enoyl reductase (ER)" evidence="1">
    <location>
        <begin position="14"/>
        <end position="332"/>
    </location>
</feature>
<dbReference type="Gene3D" id="3.40.50.720">
    <property type="entry name" value="NAD(P)-binding Rossmann-like Domain"/>
    <property type="match status" value="1"/>
</dbReference>
<proteinExistence type="predicted"/>
<evidence type="ECO:0000259" key="1">
    <source>
        <dbReference type="SMART" id="SM00829"/>
    </source>
</evidence>
<dbReference type="InterPro" id="IPR052711">
    <property type="entry name" value="Zinc_ADH-like"/>
</dbReference>